<comment type="caution">
    <text evidence="1">The sequence shown here is derived from an EMBL/GenBank/DDBJ whole genome shotgun (WGS) entry which is preliminary data.</text>
</comment>
<protein>
    <submittedName>
        <fullName evidence="1">Uncharacterized protein</fullName>
    </submittedName>
</protein>
<name>A0ABP7EWC0_9ACTN</name>
<proteinExistence type="predicted"/>
<evidence type="ECO:0000313" key="2">
    <source>
        <dbReference type="Proteomes" id="UP001499884"/>
    </source>
</evidence>
<dbReference type="Proteomes" id="UP001499884">
    <property type="component" value="Unassembled WGS sequence"/>
</dbReference>
<organism evidence="1 2">
    <name type="scientific">Streptomyces tremellae</name>
    <dbReference type="NCBI Taxonomy" id="1124239"/>
    <lineage>
        <taxon>Bacteria</taxon>
        <taxon>Bacillati</taxon>
        <taxon>Actinomycetota</taxon>
        <taxon>Actinomycetes</taxon>
        <taxon>Kitasatosporales</taxon>
        <taxon>Streptomycetaceae</taxon>
        <taxon>Streptomyces</taxon>
    </lineage>
</organism>
<sequence>MPEHPGRRAEATTDFRASGMNQAQVCRSTCKPSCSALSRRPGPGGCVRRRAGRDAVRPADADCREEACATMER</sequence>
<dbReference type="EMBL" id="BAABEP010000013">
    <property type="protein sequence ID" value="GAA3725798.1"/>
    <property type="molecule type" value="Genomic_DNA"/>
</dbReference>
<accession>A0ABP7EWC0</accession>
<gene>
    <name evidence="1" type="ORF">GCM10023082_24740</name>
</gene>
<keyword evidence="2" id="KW-1185">Reference proteome</keyword>
<reference evidence="2" key="1">
    <citation type="journal article" date="2019" name="Int. J. Syst. Evol. Microbiol.">
        <title>The Global Catalogue of Microorganisms (GCM) 10K type strain sequencing project: providing services to taxonomists for standard genome sequencing and annotation.</title>
        <authorList>
            <consortium name="The Broad Institute Genomics Platform"/>
            <consortium name="The Broad Institute Genome Sequencing Center for Infectious Disease"/>
            <person name="Wu L."/>
            <person name="Ma J."/>
        </authorList>
    </citation>
    <scope>NUCLEOTIDE SEQUENCE [LARGE SCALE GENOMIC DNA]</scope>
    <source>
        <strain evidence="2">JCM 30846</strain>
    </source>
</reference>
<evidence type="ECO:0000313" key="1">
    <source>
        <dbReference type="EMBL" id="GAA3725798.1"/>
    </source>
</evidence>